<feature type="compositionally biased region" description="Polar residues" evidence="4">
    <location>
        <begin position="533"/>
        <end position="542"/>
    </location>
</feature>
<evidence type="ECO:0000256" key="4">
    <source>
        <dbReference type="SAM" id="MobiDB-lite"/>
    </source>
</evidence>
<dbReference type="PANTHER" id="PTHR12241">
    <property type="entry name" value="TUBULIN POLYGLUTAMYLASE"/>
    <property type="match status" value="1"/>
</dbReference>
<feature type="compositionally biased region" description="Low complexity" evidence="4">
    <location>
        <begin position="1403"/>
        <end position="1412"/>
    </location>
</feature>
<keyword evidence="2" id="KW-0547">Nucleotide-binding</keyword>
<feature type="compositionally biased region" description="Low complexity" evidence="4">
    <location>
        <begin position="1305"/>
        <end position="1320"/>
    </location>
</feature>
<evidence type="ECO:0000313" key="6">
    <source>
        <dbReference type="Proteomes" id="UP001497525"/>
    </source>
</evidence>
<feature type="region of interest" description="Disordered" evidence="4">
    <location>
        <begin position="1193"/>
        <end position="1214"/>
    </location>
</feature>
<proteinExistence type="predicted"/>
<dbReference type="Gene3D" id="3.30.470.20">
    <property type="entry name" value="ATP-grasp fold, B domain"/>
    <property type="match status" value="1"/>
</dbReference>
<accession>A0AAV2TIQ7</accession>
<evidence type="ECO:0008006" key="7">
    <source>
        <dbReference type="Google" id="ProtNLM"/>
    </source>
</evidence>
<feature type="region of interest" description="Disordered" evidence="4">
    <location>
        <begin position="241"/>
        <end position="263"/>
    </location>
</feature>
<dbReference type="GO" id="GO:0005524">
    <property type="term" value="F:ATP binding"/>
    <property type="evidence" value="ECO:0007669"/>
    <property type="project" value="UniProtKB-KW"/>
</dbReference>
<feature type="compositionally biased region" description="Polar residues" evidence="4">
    <location>
        <begin position="721"/>
        <end position="730"/>
    </location>
</feature>
<feature type="compositionally biased region" description="Basic and acidic residues" evidence="4">
    <location>
        <begin position="246"/>
        <end position="257"/>
    </location>
</feature>
<dbReference type="GO" id="GO:0015631">
    <property type="term" value="F:tubulin binding"/>
    <property type="evidence" value="ECO:0007669"/>
    <property type="project" value="TreeGrafter"/>
</dbReference>
<feature type="compositionally biased region" description="Polar residues" evidence="4">
    <location>
        <begin position="1380"/>
        <end position="1398"/>
    </location>
</feature>
<dbReference type="GO" id="GO:0036064">
    <property type="term" value="C:ciliary basal body"/>
    <property type="evidence" value="ECO:0007669"/>
    <property type="project" value="TreeGrafter"/>
</dbReference>
<feature type="region of interest" description="Disordered" evidence="4">
    <location>
        <begin position="468"/>
        <end position="545"/>
    </location>
</feature>
<dbReference type="PROSITE" id="PS51221">
    <property type="entry name" value="TTL"/>
    <property type="match status" value="1"/>
</dbReference>
<dbReference type="InterPro" id="IPR004344">
    <property type="entry name" value="TTL/TTLL_fam"/>
</dbReference>
<feature type="compositionally biased region" description="Basic and acidic residues" evidence="4">
    <location>
        <begin position="682"/>
        <end position="695"/>
    </location>
</feature>
<protein>
    <recommendedName>
        <fullName evidence="7">Tubulin polyglutamylase TTLL4</fullName>
    </recommendedName>
</protein>
<sequence>MDSPSPAFDLLEESRDSSGDARSALGACRRAPSPFIYTRSSKSFGLRDERKPFTPKYDIDNPFTRAGHSVAKLIRPISLAALRKVPGSHQFEPGEISGAVKQAYSKSLSLGPYRTTQGKKESTEVGEGYSLRERQNLEGTHQAAVLTSPNTDFFCYPTNTGGDTSFLYSTRSLKPGLLYKKQLINKKLNLSDGPFVDRGFQQKPMVRPLNVDLLQHQRKLLNRPKLIPAFDTTKTDILIPKPSHLGFDEKRNDDRRPSQGVPVPNLHFRVHPLLFKPKETRHILQTHASQTSTSADADDSETSLLVQPKAVHNGMKEVLESFKHEISEKSTVSQEMDVQFVDRISTQSRTGFRNVLKVNGRAQIQYAVSVRHPNFQRSLPIKCPAASCDKEISVVSVSFERECKESINEEPLCLAKCNIERMKDEAVLQSVATSSDDKTLNVEECSKGTFRNRAVPLHEHLLCEPPKLVEMDSGNGTDEEDVVKKKPIESQSVLVGTEQDEKSESSAEVESNDEGRDSETEDEESQSNEEAVATTSDDACNSTDHEISDTEQACCYLSDREISTKQGDEKGKLRKDLASHVTAQHQSLKNTAPKSPSTHSVLSFGCTSGKDKADLSHSPSSAPTPSSQVSRGSPLPNEFRACRSPRSVDGSSTKYSHSGNHTPGSVRCTSAVAAEVPATRRNKWDSESLESRQMEDIQPQMVGGRLLDDSPADSKVDKTSLLESRSISTKDASKRTRKAARTSHSRTTHPALIESLFPNIPPILKFIDEGQRLESLPWEFRRLLRWRASMLTPAVVRQALMRSGFRVSKLTSASEDLETIESSDWIFYFGKHMRPQVFRTIREHQKVNHLPCSFQLGRKDRLWKNLVHMQQRCGKENYNYMPQTFCLPADLEALKKVWDEEGPNQRWILKPPASARGIGVRLITKWAQVPKKRPAIVQRYLSRPYLINDSKFDLRIYVYISSVNPLRVYIHEDGLVRFASQKYTNSLRCIGNRFIHLTNYSINRLNSEYVSNTNEMATKGHKWSLRALWAYFRSQGISPTPVWSSIKDVVVKTAISTEAAFNAAVNTYCNYPCSVHEVFGFDIFLDEDLTPWLLEVNVSPSMHSDSPLDAKIKGNMVRDMLNIAGLHIPEPSETNSHTVIPSCLTKIATHKSPGDSPSAQMDGNGAIITAPPTPLSGSQTNLNETDHVQERMKSSGDVENPPMKSLKKPKPPTHEWLMDSRLNIHYLSQDEREKRRFYVLRAIQYELPRSGSTTLASTNCNSTVGANERDYGSCASLNYGHRAKRTTTSQMKYQPAEELTDDDSLSSSPSESEVESGASSPQLSLDDHKPVTEDQNNSSLKAARSMGIGPSSPDLKSHRGIKAREIFPKPPALPRDRFSSKSSFGTPTVRTTQNTPNARTRLRSSSSSRNTSGKQSPLRGQNSLPRVRLACATSDILECLTPSDLRILVSMVDEMERAGSFECVFPPTSAGLAVRYLSYFETPRYANLLCIAYLQKYAQEKEKGIEMLRKLCEKNIHLMSGAAGDRVPKEQLWQVYAKNHENICADMTKLSTSPISALKRPTSSGKQFI</sequence>
<feature type="compositionally biased region" description="Basic residues" evidence="4">
    <location>
        <begin position="735"/>
        <end position="747"/>
    </location>
</feature>
<feature type="region of interest" description="Disordered" evidence="4">
    <location>
        <begin position="566"/>
        <end position="747"/>
    </location>
</feature>
<feature type="compositionally biased region" description="Basic and acidic residues" evidence="4">
    <location>
        <begin position="706"/>
        <end position="720"/>
    </location>
</feature>
<evidence type="ECO:0000256" key="3">
    <source>
        <dbReference type="ARBA" id="ARBA00022840"/>
    </source>
</evidence>
<dbReference type="EMBL" id="CAXLJL010000234">
    <property type="protein sequence ID" value="CAL5134998.1"/>
    <property type="molecule type" value="Genomic_DNA"/>
</dbReference>
<evidence type="ECO:0000256" key="1">
    <source>
        <dbReference type="ARBA" id="ARBA00022598"/>
    </source>
</evidence>
<feature type="compositionally biased region" description="Polar residues" evidence="4">
    <location>
        <begin position="649"/>
        <end position="663"/>
    </location>
</feature>
<dbReference type="GO" id="GO:0070740">
    <property type="term" value="F:tubulin-glutamic acid ligase activity"/>
    <property type="evidence" value="ECO:0007669"/>
    <property type="project" value="TreeGrafter"/>
</dbReference>
<organism evidence="5 6">
    <name type="scientific">Calicophoron daubneyi</name>
    <name type="common">Rumen fluke</name>
    <name type="synonym">Paramphistomum daubneyi</name>
    <dbReference type="NCBI Taxonomy" id="300641"/>
    <lineage>
        <taxon>Eukaryota</taxon>
        <taxon>Metazoa</taxon>
        <taxon>Spiralia</taxon>
        <taxon>Lophotrochozoa</taxon>
        <taxon>Platyhelminthes</taxon>
        <taxon>Trematoda</taxon>
        <taxon>Digenea</taxon>
        <taxon>Plagiorchiida</taxon>
        <taxon>Pronocephalata</taxon>
        <taxon>Paramphistomoidea</taxon>
        <taxon>Paramphistomidae</taxon>
        <taxon>Calicophoron</taxon>
    </lineage>
</organism>
<gene>
    <name evidence="5" type="ORF">CDAUBV1_LOCUS9076</name>
</gene>
<dbReference type="Proteomes" id="UP001497525">
    <property type="component" value="Unassembled WGS sequence"/>
</dbReference>
<keyword evidence="1" id="KW-0436">Ligase</keyword>
<feature type="compositionally biased region" description="Polar residues" evidence="4">
    <location>
        <begin position="581"/>
        <end position="601"/>
    </location>
</feature>
<evidence type="ECO:0000313" key="5">
    <source>
        <dbReference type="EMBL" id="CAL5134998.1"/>
    </source>
</evidence>
<reference evidence="5" key="1">
    <citation type="submission" date="2024-06" db="EMBL/GenBank/DDBJ databases">
        <authorList>
            <person name="Liu X."/>
            <person name="Lenzi L."/>
            <person name="Haldenby T S."/>
            <person name="Uol C."/>
        </authorList>
    </citation>
    <scope>NUCLEOTIDE SEQUENCE</scope>
</reference>
<evidence type="ECO:0000256" key="2">
    <source>
        <dbReference type="ARBA" id="ARBA00022741"/>
    </source>
</evidence>
<dbReference type="GO" id="GO:0000226">
    <property type="term" value="P:microtubule cytoskeleton organization"/>
    <property type="evidence" value="ECO:0007669"/>
    <property type="project" value="TreeGrafter"/>
</dbReference>
<feature type="region of interest" description="Disordered" evidence="4">
    <location>
        <begin position="1"/>
        <end position="26"/>
    </location>
</feature>
<feature type="region of interest" description="Disordered" evidence="4">
    <location>
        <begin position="1252"/>
        <end position="1274"/>
    </location>
</feature>
<feature type="region of interest" description="Disordered" evidence="4">
    <location>
        <begin position="1286"/>
        <end position="1422"/>
    </location>
</feature>
<feature type="compositionally biased region" description="Polar residues" evidence="4">
    <location>
        <begin position="1252"/>
        <end position="1265"/>
    </location>
</feature>
<comment type="caution">
    <text evidence="5">The sequence shown here is derived from an EMBL/GenBank/DDBJ whole genome shotgun (WGS) entry which is preliminary data.</text>
</comment>
<dbReference type="Pfam" id="PF03133">
    <property type="entry name" value="TTL"/>
    <property type="match status" value="1"/>
</dbReference>
<feature type="compositionally biased region" description="Basic and acidic residues" evidence="4">
    <location>
        <begin position="566"/>
        <end position="578"/>
    </location>
</feature>
<dbReference type="SUPFAM" id="SSF56059">
    <property type="entry name" value="Glutathione synthetase ATP-binding domain-like"/>
    <property type="match status" value="1"/>
</dbReference>
<name>A0AAV2TIQ7_CALDB</name>
<keyword evidence="3" id="KW-0067">ATP-binding</keyword>
<feature type="compositionally biased region" description="Polar residues" evidence="4">
    <location>
        <begin position="1413"/>
        <end position="1422"/>
    </location>
</feature>
<dbReference type="PANTHER" id="PTHR12241:SF162">
    <property type="entry name" value="TUBULIN MONOGLUTAMYLASE TTLL4"/>
    <property type="match status" value="1"/>
</dbReference>
<feature type="compositionally biased region" description="Low complexity" evidence="4">
    <location>
        <begin position="616"/>
        <end position="630"/>
    </location>
</feature>